<dbReference type="Proteomes" id="UP001596990">
    <property type="component" value="Unassembled WGS sequence"/>
</dbReference>
<feature type="transmembrane region" description="Helical" evidence="1">
    <location>
        <begin position="71"/>
        <end position="90"/>
    </location>
</feature>
<evidence type="ECO:0000313" key="3">
    <source>
        <dbReference type="Proteomes" id="UP001596990"/>
    </source>
</evidence>
<protein>
    <submittedName>
        <fullName evidence="2">Uncharacterized protein</fullName>
    </submittedName>
</protein>
<organism evidence="2 3">
    <name type="scientific">Thalassobacillus hwangdonensis</name>
    <dbReference type="NCBI Taxonomy" id="546108"/>
    <lineage>
        <taxon>Bacteria</taxon>
        <taxon>Bacillati</taxon>
        <taxon>Bacillota</taxon>
        <taxon>Bacilli</taxon>
        <taxon>Bacillales</taxon>
        <taxon>Bacillaceae</taxon>
        <taxon>Thalassobacillus</taxon>
    </lineage>
</organism>
<keyword evidence="1" id="KW-0812">Transmembrane</keyword>
<proteinExistence type="predicted"/>
<name>A0ABW3L1X3_9BACI</name>
<keyword evidence="3" id="KW-1185">Reference proteome</keyword>
<comment type="caution">
    <text evidence="2">The sequence shown here is derived from an EMBL/GenBank/DDBJ whole genome shotgun (WGS) entry which is preliminary data.</text>
</comment>
<dbReference type="EMBL" id="JBHTKL010000005">
    <property type="protein sequence ID" value="MFD1019474.1"/>
    <property type="molecule type" value="Genomic_DNA"/>
</dbReference>
<accession>A0ABW3L1X3</accession>
<keyword evidence="1" id="KW-1133">Transmembrane helix</keyword>
<feature type="transmembrane region" description="Helical" evidence="1">
    <location>
        <begin position="35"/>
        <end position="51"/>
    </location>
</feature>
<evidence type="ECO:0000313" key="2">
    <source>
        <dbReference type="EMBL" id="MFD1019474.1"/>
    </source>
</evidence>
<reference evidence="3" key="1">
    <citation type="journal article" date="2019" name="Int. J. Syst. Evol. Microbiol.">
        <title>The Global Catalogue of Microorganisms (GCM) 10K type strain sequencing project: providing services to taxonomists for standard genome sequencing and annotation.</title>
        <authorList>
            <consortium name="The Broad Institute Genomics Platform"/>
            <consortium name="The Broad Institute Genome Sequencing Center for Infectious Disease"/>
            <person name="Wu L."/>
            <person name="Ma J."/>
        </authorList>
    </citation>
    <scope>NUCLEOTIDE SEQUENCE [LARGE SCALE GENOMIC DNA]</scope>
    <source>
        <strain evidence="3">CCUG 56607</strain>
    </source>
</reference>
<sequence>MKEMGMSIVLNLFLGYLWLLFIDHVVQIANAFNQPFWIGGVVMVVGTLLFGEIFRRMTPFHTYKFTHPVRLAGVISFGLVVAVHIFVVNII</sequence>
<dbReference type="RefSeq" id="WP_386059420.1">
    <property type="nucleotide sequence ID" value="NZ_JBHTKL010000005.1"/>
</dbReference>
<keyword evidence="1" id="KW-0472">Membrane</keyword>
<gene>
    <name evidence="2" type="ORF">ACFQ2J_09860</name>
</gene>
<evidence type="ECO:0000256" key="1">
    <source>
        <dbReference type="SAM" id="Phobius"/>
    </source>
</evidence>
<feature type="transmembrane region" description="Helical" evidence="1">
    <location>
        <begin position="7"/>
        <end position="29"/>
    </location>
</feature>